<dbReference type="GO" id="GO:0008017">
    <property type="term" value="F:microtubule binding"/>
    <property type="evidence" value="ECO:0007669"/>
    <property type="project" value="TreeGrafter"/>
</dbReference>
<dbReference type="Gene3D" id="1.20.120.1240">
    <property type="entry name" value="Dynamin, middle domain"/>
    <property type="match status" value="1"/>
</dbReference>
<dbReference type="PROSITE" id="PS51388">
    <property type="entry name" value="GED"/>
    <property type="match status" value="1"/>
</dbReference>
<dbReference type="InterPro" id="IPR000375">
    <property type="entry name" value="Dynamin_stalk"/>
</dbReference>
<dbReference type="GO" id="GO:0005737">
    <property type="term" value="C:cytoplasm"/>
    <property type="evidence" value="ECO:0007669"/>
    <property type="project" value="TreeGrafter"/>
</dbReference>
<dbReference type="SUPFAM" id="SSF52540">
    <property type="entry name" value="P-loop containing nucleoside triphosphate hydrolases"/>
    <property type="match status" value="1"/>
</dbReference>
<dbReference type="EMBL" id="HBGJ01007563">
    <property type="protein sequence ID" value="CAD9246413.1"/>
    <property type="molecule type" value="Transcribed_RNA"/>
</dbReference>
<evidence type="ECO:0000313" key="14">
    <source>
        <dbReference type="EMBL" id="CAD9246422.1"/>
    </source>
</evidence>
<feature type="domain" description="Dynamin-type G" evidence="6">
    <location>
        <begin position="22"/>
        <end position="296"/>
    </location>
</feature>
<feature type="compositionally biased region" description="Pro residues" evidence="4">
    <location>
        <begin position="562"/>
        <end position="571"/>
    </location>
</feature>
<evidence type="ECO:0000313" key="8">
    <source>
        <dbReference type="EMBL" id="CAD9246409.1"/>
    </source>
</evidence>
<dbReference type="InterPro" id="IPR019762">
    <property type="entry name" value="Dynamin_GTPase_CS"/>
</dbReference>
<dbReference type="PROSITE" id="PS00410">
    <property type="entry name" value="G_DYNAMIN_1"/>
    <property type="match status" value="1"/>
</dbReference>
<evidence type="ECO:0000313" key="9">
    <source>
        <dbReference type="EMBL" id="CAD9246410.1"/>
    </source>
</evidence>
<organism evidence="12">
    <name type="scientific">Phaeomonas parva</name>
    <dbReference type="NCBI Taxonomy" id="124430"/>
    <lineage>
        <taxon>Eukaryota</taxon>
        <taxon>Sar</taxon>
        <taxon>Stramenopiles</taxon>
        <taxon>Ochrophyta</taxon>
        <taxon>Pinguiophyceae</taxon>
        <taxon>Pinguiochrysidales</taxon>
        <taxon>Pinguiochrysidaceae</taxon>
        <taxon>Phaeomonas</taxon>
    </lineage>
</organism>
<dbReference type="Gene3D" id="3.40.50.300">
    <property type="entry name" value="P-loop containing nucleotide triphosphate hydrolases"/>
    <property type="match status" value="1"/>
</dbReference>
<dbReference type="PRINTS" id="PR00195">
    <property type="entry name" value="DYNAMIN"/>
</dbReference>
<evidence type="ECO:0000313" key="10">
    <source>
        <dbReference type="EMBL" id="CAD9246412.1"/>
    </source>
</evidence>
<comment type="similarity">
    <text evidence="3">Belongs to the TRAFAC class dynamin-like GTPase superfamily. Dynamin/Fzo/YdjA family.</text>
</comment>
<feature type="domain" description="GED" evidence="5">
    <location>
        <begin position="634"/>
        <end position="725"/>
    </location>
</feature>
<dbReference type="SMART" id="SM00053">
    <property type="entry name" value="DYNc"/>
    <property type="match status" value="1"/>
</dbReference>
<dbReference type="GO" id="GO:0005874">
    <property type="term" value="C:microtubule"/>
    <property type="evidence" value="ECO:0007669"/>
    <property type="project" value="TreeGrafter"/>
</dbReference>
<dbReference type="InterPro" id="IPR045063">
    <property type="entry name" value="Dynamin_N"/>
</dbReference>
<gene>
    <name evidence="7" type="ORF">PPAR1163_LOCUS4759</name>
    <name evidence="8" type="ORF">PPAR1163_LOCUS4761</name>
    <name evidence="9" type="ORF">PPAR1163_LOCUS4762</name>
    <name evidence="10" type="ORF">PPAR1163_LOCUS4764</name>
    <name evidence="11" type="ORF">PPAR1163_LOCUS4765</name>
    <name evidence="12" type="ORF">PPAR1163_LOCUS4769</name>
    <name evidence="13" type="ORF">PPAR1163_LOCUS4771</name>
    <name evidence="14" type="ORF">PPAR1163_LOCUS4774</name>
</gene>
<dbReference type="GO" id="GO:0005525">
    <property type="term" value="F:GTP binding"/>
    <property type="evidence" value="ECO:0007669"/>
    <property type="project" value="UniProtKB-KW"/>
</dbReference>
<dbReference type="CDD" id="cd08771">
    <property type="entry name" value="DLP_1"/>
    <property type="match status" value="1"/>
</dbReference>
<reference evidence="12" key="1">
    <citation type="submission" date="2021-01" db="EMBL/GenBank/DDBJ databases">
        <authorList>
            <person name="Corre E."/>
            <person name="Pelletier E."/>
            <person name="Niang G."/>
            <person name="Scheremetjew M."/>
            <person name="Finn R."/>
            <person name="Kale V."/>
            <person name="Holt S."/>
            <person name="Cochrane G."/>
            <person name="Meng A."/>
            <person name="Brown T."/>
            <person name="Cohen L."/>
        </authorList>
    </citation>
    <scope>NUCLEOTIDE SEQUENCE</scope>
    <source>
        <strain evidence="12">CCMP2877</strain>
    </source>
</reference>
<dbReference type="InterPro" id="IPR001401">
    <property type="entry name" value="Dynamin_GTPase"/>
</dbReference>
<dbReference type="EMBL" id="HBGJ01007569">
    <property type="protein sequence ID" value="CAD9246419.1"/>
    <property type="molecule type" value="Transcribed_RNA"/>
</dbReference>
<dbReference type="Pfam" id="PF00350">
    <property type="entry name" value="Dynamin_N"/>
    <property type="match status" value="1"/>
</dbReference>
<dbReference type="InterPro" id="IPR022812">
    <property type="entry name" value="Dynamin"/>
</dbReference>
<dbReference type="InterPro" id="IPR030381">
    <property type="entry name" value="G_DYNAMIN_dom"/>
</dbReference>
<evidence type="ECO:0000313" key="12">
    <source>
        <dbReference type="EMBL" id="CAD9246417.1"/>
    </source>
</evidence>
<dbReference type="EMBL" id="HBGJ01007562">
    <property type="protein sequence ID" value="CAD9246412.1"/>
    <property type="molecule type" value="Transcribed_RNA"/>
</dbReference>
<dbReference type="EMBL" id="HBGJ01007560">
    <property type="protein sequence ID" value="CAD9246410.1"/>
    <property type="molecule type" value="Transcribed_RNA"/>
</dbReference>
<evidence type="ECO:0000256" key="3">
    <source>
        <dbReference type="RuleBase" id="RU003932"/>
    </source>
</evidence>
<accession>A0A6U4DF37</accession>
<keyword evidence="2 3" id="KW-0342">GTP-binding</keyword>
<feature type="compositionally biased region" description="Low complexity" evidence="4">
    <location>
        <begin position="599"/>
        <end position="608"/>
    </location>
</feature>
<proteinExistence type="inferred from homology"/>
<evidence type="ECO:0000256" key="1">
    <source>
        <dbReference type="ARBA" id="ARBA00022741"/>
    </source>
</evidence>
<dbReference type="InterPro" id="IPR003130">
    <property type="entry name" value="GED"/>
</dbReference>
<dbReference type="Pfam" id="PF01031">
    <property type="entry name" value="Dynamin_M"/>
    <property type="match status" value="1"/>
</dbReference>
<sequence length="729" mass="80618">MQNLIPVVNKLQDVFNAIGNSPIDLPQIVVIGAQSSGKSSVLENVVGEDFLPRGTGIVTRRPLILQLFNTSGEAGGKDKEAYGEFLHRPDDKIYDFEEIREEIQRETDRTTGRNKGISTKPISLRIHSPTVLNLTLVDLPGITKVSVGDQPADIEFQIHDMCMQYIQNPNAVILAVTAGNTDLANSDALKMAREVDPEGTRTVGVITKLDLMDPGTDASEMLQNRIIPLRLGYVGVVNRGQRDIDNRKKISEAQKKEAEFFRNHSMYRHMLTRCGTQNMTRMLNQILMHHIRDTLPDIKQRIASLLMEVQAELDALGEPTSDQTQRSLGSALLQLISRFCDSFGAAIDGRGGSSAGKPGLSSQMTELYGGARVSYIFNDIFGRSLQSFDPFDGLPDDQIRTVIANAHGTRQSLFVPEISFDLLVKRQIARLEQPGLQCCDLVFEEMQRIGTQCESTEISRFPELRDRVTEVVSKLLRRCMAPTQQMISNMIQIELSYINTAHPDFIGGSKAVAQLMEARQPQDYGGPQAPTTPPTPNDFRHNHNGRHSRSQSKVDSSHGRAPSPPSNPAAAPPQQSNGGGGGGGIMGLIFGGKSGGGSAPPANGPQSPVIKLQQMPDSMSHTQDAPTDRERIETEIIKSLLKSYFDIVRKNYMDMVPKTIMCFLVSKCKTELQNELVASLYKEDELPLLLRETDDVAQRRATCYEFRDLLEKASRIVNEVRDYNVNSTA</sequence>
<dbReference type="EMBL" id="HBGJ01007567">
    <property type="protein sequence ID" value="CAD9246417.1"/>
    <property type="molecule type" value="Transcribed_RNA"/>
</dbReference>
<evidence type="ECO:0000259" key="6">
    <source>
        <dbReference type="PROSITE" id="PS51718"/>
    </source>
</evidence>
<dbReference type="PANTHER" id="PTHR11566:SF21">
    <property type="entry name" value="DYNAMIN RELATED PROTEIN 1, ISOFORM A"/>
    <property type="match status" value="1"/>
</dbReference>
<feature type="region of interest" description="Disordered" evidence="4">
    <location>
        <begin position="521"/>
        <end position="610"/>
    </location>
</feature>
<evidence type="ECO:0000313" key="7">
    <source>
        <dbReference type="EMBL" id="CAD9246407.1"/>
    </source>
</evidence>
<dbReference type="FunFam" id="3.40.50.300:FF:001027">
    <property type="entry name" value="dynamin-related protein 3A"/>
    <property type="match status" value="1"/>
</dbReference>
<dbReference type="AlphaFoldDB" id="A0A6U4DF37"/>
<evidence type="ECO:0000313" key="13">
    <source>
        <dbReference type="EMBL" id="CAD9246419.1"/>
    </source>
</evidence>
<dbReference type="GO" id="GO:0016020">
    <property type="term" value="C:membrane"/>
    <property type="evidence" value="ECO:0007669"/>
    <property type="project" value="TreeGrafter"/>
</dbReference>
<name>A0A6U4DF37_9STRA</name>
<evidence type="ECO:0000256" key="2">
    <source>
        <dbReference type="ARBA" id="ARBA00023134"/>
    </source>
</evidence>
<dbReference type="EMBL" id="HBGJ01007555">
    <property type="protein sequence ID" value="CAD9246407.1"/>
    <property type="molecule type" value="Transcribed_RNA"/>
</dbReference>
<evidence type="ECO:0000259" key="5">
    <source>
        <dbReference type="PROSITE" id="PS51388"/>
    </source>
</evidence>
<keyword evidence="1 3" id="KW-0547">Nucleotide-binding</keyword>
<feature type="compositionally biased region" description="Gly residues" evidence="4">
    <location>
        <begin position="577"/>
        <end position="598"/>
    </location>
</feature>
<dbReference type="PANTHER" id="PTHR11566">
    <property type="entry name" value="DYNAMIN"/>
    <property type="match status" value="1"/>
</dbReference>
<dbReference type="InterPro" id="IPR020850">
    <property type="entry name" value="GED_dom"/>
</dbReference>
<dbReference type="GO" id="GO:0003924">
    <property type="term" value="F:GTPase activity"/>
    <property type="evidence" value="ECO:0007669"/>
    <property type="project" value="InterPro"/>
</dbReference>
<evidence type="ECO:0000313" key="11">
    <source>
        <dbReference type="EMBL" id="CAD9246413.1"/>
    </source>
</evidence>
<protein>
    <recommendedName>
        <fullName evidence="15">Dynamin GTPase</fullName>
    </recommendedName>
</protein>
<dbReference type="Pfam" id="PF02212">
    <property type="entry name" value="GED"/>
    <property type="match status" value="1"/>
</dbReference>
<evidence type="ECO:0000256" key="4">
    <source>
        <dbReference type="SAM" id="MobiDB-lite"/>
    </source>
</evidence>
<dbReference type="PROSITE" id="PS51718">
    <property type="entry name" value="G_DYNAMIN_2"/>
    <property type="match status" value="1"/>
</dbReference>
<dbReference type="EMBL" id="HBGJ01007573">
    <property type="protein sequence ID" value="CAD9246422.1"/>
    <property type="molecule type" value="Transcribed_RNA"/>
</dbReference>
<dbReference type="EMBL" id="HBGJ01007557">
    <property type="protein sequence ID" value="CAD9246409.1"/>
    <property type="molecule type" value="Transcribed_RNA"/>
</dbReference>
<dbReference type="InterPro" id="IPR027417">
    <property type="entry name" value="P-loop_NTPase"/>
</dbReference>
<dbReference type="SMART" id="SM00302">
    <property type="entry name" value="GED"/>
    <property type="match status" value="1"/>
</dbReference>
<evidence type="ECO:0008006" key="15">
    <source>
        <dbReference type="Google" id="ProtNLM"/>
    </source>
</evidence>